<protein>
    <submittedName>
        <fullName evidence="1">Uncharacterized protein</fullName>
    </submittedName>
</protein>
<organism evidence="1 2">
    <name type="scientific">Agrobacterium larrymoorei</name>
    <dbReference type="NCBI Taxonomy" id="160699"/>
    <lineage>
        <taxon>Bacteria</taxon>
        <taxon>Pseudomonadati</taxon>
        <taxon>Pseudomonadota</taxon>
        <taxon>Alphaproteobacteria</taxon>
        <taxon>Hyphomicrobiales</taxon>
        <taxon>Rhizobiaceae</taxon>
        <taxon>Rhizobium/Agrobacterium group</taxon>
        <taxon>Agrobacterium</taxon>
    </lineage>
</organism>
<dbReference type="EMBL" id="CP124733">
    <property type="protein sequence ID" value="WHA41600.1"/>
    <property type="molecule type" value="Genomic_DNA"/>
</dbReference>
<accession>A0AAF0HBV0</accession>
<name>A0AAF0HBV0_9HYPH</name>
<evidence type="ECO:0000313" key="1">
    <source>
        <dbReference type="EMBL" id="WHA41600.1"/>
    </source>
</evidence>
<sequence>MVKWKAGLQPYLPFAYLLKNVNRTAIDQLVRFFFRINVMLSGLRIALPSRLNGKAFAKVGAAYPRRYFGWSPKCSASPFNFRDHIVEIVFVEQQQPLEAK</sequence>
<dbReference type="Proteomes" id="UP000298664">
    <property type="component" value="Chromosome Circular"/>
</dbReference>
<dbReference type="AlphaFoldDB" id="A0AAF0HBV0"/>
<evidence type="ECO:0000313" key="2">
    <source>
        <dbReference type="Proteomes" id="UP000298664"/>
    </source>
</evidence>
<dbReference type="RefSeq" id="WP_137393642.1">
    <property type="nucleotide sequence ID" value="NZ_CP124733.1"/>
</dbReference>
<gene>
    <name evidence="1" type="ORF">CFBP5477_002910</name>
</gene>
<reference evidence="1" key="1">
    <citation type="submission" date="2023-05" db="EMBL/GenBank/DDBJ databases">
        <title>Complete genome sequence of Agrobacterium larrymoorei CFBP5477.</title>
        <authorList>
            <person name="Yen H.-C."/>
            <person name="Chou L."/>
            <person name="Lin Y.-C."/>
            <person name="Lai E.-M."/>
            <person name="Kuo C.-H."/>
        </authorList>
    </citation>
    <scope>NUCLEOTIDE SEQUENCE</scope>
    <source>
        <strain evidence="1">CFBP5477</strain>
    </source>
</reference>
<proteinExistence type="predicted"/>